<dbReference type="Pfam" id="PF00931">
    <property type="entry name" value="NB-ARC"/>
    <property type="match status" value="1"/>
</dbReference>
<sequence>MDQVGGIIWDITKCLCGCAKKEADYIYKLEENLESLKDKWKDLQSMKEDLKTRVDEAENTQGMQIAHEIKRWLEKVDNIQQQEITDIEVQAKEIQDKCLSKCCPKNCKSSYKLGKKTAKMVNNVDNLAAEGKRYSENFIIAHKRPPKPIEMPLDEVVGLDLMFNKVWKSIEEENVDIIGLYGMGGVGKTTLLKTINNELGKRMSGFNFVIWIVVSKEPNLDSIMDNIRKLVGIGDDFWTDCSDQDQKAAKIYGVLKEKKFVLLLDDIWDQLDLKLVGVPHPKDTKSKVLFTTRLENVCSKMQVQKKFKVEILTEKEALELFCMKVGEETLNSHPNIPRLAKKMAKECKGLPLALIVLGSSMAGVKSVEYWEHSIKNLTSSLLTAPDLETKVYSILKYSYDKLDAVQKQCFLYCAFYPEDYEILVSVLIDKWMWDKFLCKDITMSVEDIRGHGESVIEKLKLSCLLESFEDDLFVSRTVKMHDVIRDMALWLLEEDHDNMELVKRISIIYDWESQKSIDLANVTTLVLLGGIHHQLKDIKYMERLKVLELHVEDLAFVDIGGLTSLEYLSFHFWRASLEPRFWINLKSLTNLKFLSFLATSLSFSTWESPLGVLSCLQQLRVFRLVGKIKINPLEERRILEELECLPKIEELRIIISSRNGLDKLLESAKLQSCLYNISTDLSYSDVSNEKPLLSLGSMSGLKKLQEIFLFKINIRSDQYPFMLETCWLVKLRMVEITSCQVTHVTWLKYAPLLQQLEINRCESMEEVIKEEEAIKDENVDSSPIFDSLVELSLEELPILKSIHRAPLPFPSLKFVVIDSCPKLEKLPFDSNSAKHKLTFIRGQQNWWDSLKWDDPTAKDKFQSKFKIY</sequence>
<evidence type="ECO:0000313" key="10">
    <source>
        <dbReference type="Proteomes" id="UP001293593"/>
    </source>
</evidence>
<dbReference type="PANTHER" id="PTHR33463:SF204">
    <property type="entry name" value="NB-ARC DOMAIN-CONTAINING PROTEIN"/>
    <property type="match status" value="1"/>
</dbReference>
<dbReference type="FunFam" id="1.10.10.10:FF:000322">
    <property type="entry name" value="Probable disease resistance protein At1g63360"/>
    <property type="match status" value="1"/>
</dbReference>
<evidence type="ECO:0000313" key="9">
    <source>
        <dbReference type="EMBL" id="KAK4269413.1"/>
    </source>
</evidence>
<name>A0AAE1JJG4_9FABA</name>
<dbReference type="PANTHER" id="PTHR33463">
    <property type="entry name" value="NB-ARC DOMAIN-CONTAINING PROTEIN-RELATED"/>
    <property type="match status" value="1"/>
</dbReference>
<evidence type="ECO:0000256" key="5">
    <source>
        <dbReference type="ARBA" id="ARBA00022821"/>
    </source>
</evidence>
<dbReference type="InterPro" id="IPR032675">
    <property type="entry name" value="LRR_dom_sf"/>
</dbReference>
<dbReference type="EMBL" id="JAWXYG010000006">
    <property type="protein sequence ID" value="KAK4269413.1"/>
    <property type="molecule type" value="Genomic_DNA"/>
</dbReference>
<proteinExistence type="inferred from homology"/>
<dbReference type="InterPro" id="IPR036388">
    <property type="entry name" value="WH-like_DNA-bd_sf"/>
</dbReference>
<dbReference type="InterPro" id="IPR058922">
    <property type="entry name" value="WHD_DRP"/>
</dbReference>
<evidence type="ECO:0000259" key="8">
    <source>
        <dbReference type="SMART" id="SM00382"/>
    </source>
</evidence>
<dbReference type="Pfam" id="PF23247">
    <property type="entry name" value="LRR_RPS2"/>
    <property type="match status" value="1"/>
</dbReference>
<evidence type="ECO:0000256" key="7">
    <source>
        <dbReference type="SAM" id="Coils"/>
    </source>
</evidence>
<dbReference type="SUPFAM" id="SSF52540">
    <property type="entry name" value="P-loop containing nucleoside triphosphate hydrolases"/>
    <property type="match status" value="1"/>
</dbReference>
<evidence type="ECO:0000256" key="1">
    <source>
        <dbReference type="ARBA" id="ARBA00008894"/>
    </source>
</evidence>
<evidence type="ECO:0000256" key="2">
    <source>
        <dbReference type="ARBA" id="ARBA00022614"/>
    </source>
</evidence>
<dbReference type="Gene3D" id="3.40.50.300">
    <property type="entry name" value="P-loop containing nucleotide triphosphate hydrolases"/>
    <property type="match status" value="1"/>
</dbReference>
<evidence type="ECO:0000256" key="3">
    <source>
        <dbReference type="ARBA" id="ARBA00022737"/>
    </source>
</evidence>
<evidence type="ECO:0000256" key="4">
    <source>
        <dbReference type="ARBA" id="ARBA00022741"/>
    </source>
</evidence>
<organism evidence="9 10">
    <name type="scientific">Acacia crassicarpa</name>
    <name type="common">northern wattle</name>
    <dbReference type="NCBI Taxonomy" id="499986"/>
    <lineage>
        <taxon>Eukaryota</taxon>
        <taxon>Viridiplantae</taxon>
        <taxon>Streptophyta</taxon>
        <taxon>Embryophyta</taxon>
        <taxon>Tracheophyta</taxon>
        <taxon>Spermatophyta</taxon>
        <taxon>Magnoliopsida</taxon>
        <taxon>eudicotyledons</taxon>
        <taxon>Gunneridae</taxon>
        <taxon>Pentapetalae</taxon>
        <taxon>rosids</taxon>
        <taxon>fabids</taxon>
        <taxon>Fabales</taxon>
        <taxon>Fabaceae</taxon>
        <taxon>Caesalpinioideae</taxon>
        <taxon>mimosoid clade</taxon>
        <taxon>Acacieae</taxon>
        <taxon>Acacia</taxon>
    </lineage>
</organism>
<comment type="caution">
    <text evidence="9">The sequence shown here is derived from an EMBL/GenBank/DDBJ whole genome shotgun (WGS) entry which is preliminary data.</text>
</comment>
<keyword evidence="7" id="KW-0175">Coiled coil</keyword>
<dbReference type="InterPro" id="IPR003593">
    <property type="entry name" value="AAA+_ATPase"/>
</dbReference>
<dbReference type="GO" id="GO:0005524">
    <property type="term" value="F:ATP binding"/>
    <property type="evidence" value="ECO:0007669"/>
    <property type="project" value="UniProtKB-KW"/>
</dbReference>
<reference evidence="9" key="1">
    <citation type="submission" date="2023-10" db="EMBL/GenBank/DDBJ databases">
        <title>Chromosome-level genome of the transformable northern wattle, Acacia crassicarpa.</title>
        <authorList>
            <person name="Massaro I."/>
            <person name="Sinha N.R."/>
            <person name="Poethig S."/>
            <person name="Leichty A.R."/>
        </authorList>
    </citation>
    <scope>NUCLEOTIDE SEQUENCE</scope>
    <source>
        <strain evidence="9">Acra3RX</strain>
        <tissue evidence="9">Leaf</tissue>
    </source>
</reference>
<keyword evidence="6" id="KW-0067">ATP-binding</keyword>
<accession>A0AAE1JJG4</accession>
<dbReference type="Gene3D" id="1.10.10.10">
    <property type="entry name" value="Winged helix-like DNA-binding domain superfamily/Winged helix DNA-binding domain"/>
    <property type="match status" value="1"/>
</dbReference>
<dbReference type="FunFam" id="1.10.8.430:FF:000003">
    <property type="entry name" value="Probable disease resistance protein At5g66910"/>
    <property type="match status" value="1"/>
</dbReference>
<dbReference type="GO" id="GO:0043531">
    <property type="term" value="F:ADP binding"/>
    <property type="evidence" value="ECO:0007669"/>
    <property type="project" value="InterPro"/>
</dbReference>
<dbReference type="InterPro" id="IPR042197">
    <property type="entry name" value="Apaf_helical"/>
</dbReference>
<dbReference type="Gene3D" id="1.10.8.430">
    <property type="entry name" value="Helical domain of apoptotic protease-activating factors"/>
    <property type="match status" value="1"/>
</dbReference>
<keyword evidence="3" id="KW-0677">Repeat</keyword>
<dbReference type="AlphaFoldDB" id="A0AAE1JJG4"/>
<keyword evidence="10" id="KW-1185">Reference proteome</keyword>
<dbReference type="Proteomes" id="UP001293593">
    <property type="component" value="Unassembled WGS sequence"/>
</dbReference>
<keyword evidence="4" id="KW-0547">Nucleotide-binding</keyword>
<dbReference type="Pfam" id="PF23559">
    <property type="entry name" value="WHD_DRP"/>
    <property type="match status" value="1"/>
</dbReference>
<dbReference type="Gene3D" id="3.80.10.10">
    <property type="entry name" value="Ribonuclease Inhibitor"/>
    <property type="match status" value="1"/>
</dbReference>
<feature type="domain" description="AAA+ ATPase" evidence="8">
    <location>
        <begin position="174"/>
        <end position="331"/>
    </location>
</feature>
<dbReference type="SMART" id="SM00382">
    <property type="entry name" value="AAA"/>
    <property type="match status" value="1"/>
</dbReference>
<comment type="similarity">
    <text evidence="1">Belongs to the disease resistance NB-LRR family.</text>
</comment>
<dbReference type="SUPFAM" id="SSF52058">
    <property type="entry name" value="L domain-like"/>
    <property type="match status" value="1"/>
</dbReference>
<dbReference type="PRINTS" id="PR00364">
    <property type="entry name" value="DISEASERSIST"/>
</dbReference>
<feature type="coiled-coil region" evidence="7">
    <location>
        <begin position="26"/>
        <end position="60"/>
    </location>
</feature>
<keyword evidence="2" id="KW-0433">Leucine-rich repeat</keyword>
<dbReference type="InterPro" id="IPR057135">
    <property type="entry name" value="At4g27190-like_LRR"/>
</dbReference>
<evidence type="ECO:0000256" key="6">
    <source>
        <dbReference type="ARBA" id="ARBA00022840"/>
    </source>
</evidence>
<dbReference type="GO" id="GO:0006952">
    <property type="term" value="P:defense response"/>
    <property type="evidence" value="ECO:0007669"/>
    <property type="project" value="UniProtKB-KW"/>
</dbReference>
<protein>
    <recommendedName>
        <fullName evidence="8">AAA+ ATPase domain-containing protein</fullName>
    </recommendedName>
</protein>
<dbReference type="InterPro" id="IPR027417">
    <property type="entry name" value="P-loop_NTPase"/>
</dbReference>
<dbReference type="InterPro" id="IPR050905">
    <property type="entry name" value="Plant_NBS-LRR"/>
</dbReference>
<dbReference type="FunFam" id="3.40.50.300:FF:001091">
    <property type="entry name" value="Probable disease resistance protein At1g61300"/>
    <property type="match status" value="1"/>
</dbReference>
<keyword evidence="5" id="KW-0611">Plant defense</keyword>
<dbReference type="InterPro" id="IPR002182">
    <property type="entry name" value="NB-ARC"/>
</dbReference>
<gene>
    <name evidence="9" type="ORF">QN277_022573</name>
</gene>